<feature type="compositionally biased region" description="Low complexity" evidence="1">
    <location>
        <begin position="48"/>
        <end position="64"/>
    </location>
</feature>
<evidence type="ECO:0000313" key="3">
    <source>
        <dbReference type="Proteomes" id="UP000298652"/>
    </source>
</evidence>
<proteinExistence type="predicted"/>
<dbReference type="Gramene" id="TKW19663">
    <property type="protein sequence ID" value="TKW19663"/>
    <property type="gene ID" value="SEVIR_4G035300v2"/>
</dbReference>
<dbReference type="EMBL" id="CM016555">
    <property type="protein sequence ID" value="TKW19663.1"/>
    <property type="molecule type" value="Genomic_DNA"/>
</dbReference>
<reference evidence="2" key="1">
    <citation type="submission" date="2019-03" db="EMBL/GenBank/DDBJ databases">
        <title>WGS assembly of Setaria viridis.</title>
        <authorList>
            <person name="Huang P."/>
            <person name="Jenkins J."/>
            <person name="Grimwood J."/>
            <person name="Barry K."/>
            <person name="Healey A."/>
            <person name="Mamidi S."/>
            <person name="Sreedasyam A."/>
            <person name="Shu S."/>
            <person name="Feldman M."/>
            <person name="Wu J."/>
            <person name="Yu Y."/>
            <person name="Chen C."/>
            <person name="Johnson J."/>
            <person name="Rokhsar D."/>
            <person name="Baxter I."/>
            <person name="Schmutz J."/>
            <person name="Brutnell T."/>
            <person name="Kellogg E."/>
        </authorList>
    </citation>
    <scope>NUCLEOTIDE SEQUENCE [LARGE SCALE GENOMIC DNA]</scope>
</reference>
<dbReference type="Proteomes" id="UP000298652">
    <property type="component" value="Chromosome 4"/>
</dbReference>
<organism evidence="2 3">
    <name type="scientific">Setaria viridis</name>
    <name type="common">Green bristlegrass</name>
    <name type="synonym">Setaria italica subsp. viridis</name>
    <dbReference type="NCBI Taxonomy" id="4556"/>
    <lineage>
        <taxon>Eukaryota</taxon>
        <taxon>Viridiplantae</taxon>
        <taxon>Streptophyta</taxon>
        <taxon>Embryophyta</taxon>
        <taxon>Tracheophyta</taxon>
        <taxon>Spermatophyta</taxon>
        <taxon>Magnoliopsida</taxon>
        <taxon>Liliopsida</taxon>
        <taxon>Poales</taxon>
        <taxon>Poaceae</taxon>
        <taxon>PACMAD clade</taxon>
        <taxon>Panicoideae</taxon>
        <taxon>Panicodae</taxon>
        <taxon>Paniceae</taxon>
        <taxon>Cenchrinae</taxon>
        <taxon>Setaria</taxon>
    </lineage>
</organism>
<sequence length="165" mass="16873">MSVCERWSERGGVGGGRPQSTGGSSPFRFPPARSEQQPTEVEKRGARARAASPEPAAAGPEPTALDPGGKGATASRPEVVGDGATTPSVAVDGEVATSPTAAADAISGIGFPPVVFLFEVDRRVPCMAKLGGGDRTGDRRIHAERSSVAEIEEEVMGPCAVEFGN</sequence>
<protein>
    <submittedName>
        <fullName evidence="2">Uncharacterized protein</fullName>
    </submittedName>
</protein>
<gene>
    <name evidence="2" type="ORF">SEVIR_4G035300v2</name>
</gene>
<feature type="region of interest" description="Disordered" evidence="1">
    <location>
        <begin position="1"/>
        <end position="93"/>
    </location>
</feature>
<accession>A0A4U6UXY1</accession>
<evidence type="ECO:0000313" key="2">
    <source>
        <dbReference type="EMBL" id="TKW19663.1"/>
    </source>
</evidence>
<keyword evidence="3" id="KW-1185">Reference proteome</keyword>
<dbReference type="OMA" id="PCAVEFG"/>
<evidence type="ECO:0000256" key="1">
    <source>
        <dbReference type="SAM" id="MobiDB-lite"/>
    </source>
</evidence>
<name>A0A4U6UXY1_SETVI</name>
<dbReference type="AlphaFoldDB" id="A0A4U6UXY1"/>